<comment type="caution">
    <text evidence="1">The sequence shown here is derived from an EMBL/GenBank/DDBJ whole genome shotgun (WGS) entry which is preliminary data.</text>
</comment>
<evidence type="ECO:0000313" key="1">
    <source>
        <dbReference type="EMBL" id="KAL3524625.1"/>
    </source>
</evidence>
<organism evidence="1 2">
    <name type="scientific">Cinchona calisaya</name>
    <dbReference type="NCBI Taxonomy" id="153742"/>
    <lineage>
        <taxon>Eukaryota</taxon>
        <taxon>Viridiplantae</taxon>
        <taxon>Streptophyta</taxon>
        <taxon>Embryophyta</taxon>
        <taxon>Tracheophyta</taxon>
        <taxon>Spermatophyta</taxon>
        <taxon>Magnoliopsida</taxon>
        <taxon>eudicotyledons</taxon>
        <taxon>Gunneridae</taxon>
        <taxon>Pentapetalae</taxon>
        <taxon>asterids</taxon>
        <taxon>lamiids</taxon>
        <taxon>Gentianales</taxon>
        <taxon>Rubiaceae</taxon>
        <taxon>Cinchonoideae</taxon>
        <taxon>Cinchoneae</taxon>
        <taxon>Cinchona</taxon>
    </lineage>
</organism>
<keyword evidence="2" id="KW-1185">Reference proteome</keyword>
<dbReference type="EMBL" id="JBJUIK010000006">
    <property type="protein sequence ID" value="KAL3524625.1"/>
    <property type="molecule type" value="Genomic_DNA"/>
</dbReference>
<dbReference type="Proteomes" id="UP001630127">
    <property type="component" value="Unassembled WGS sequence"/>
</dbReference>
<evidence type="ECO:0000313" key="2">
    <source>
        <dbReference type="Proteomes" id="UP001630127"/>
    </source>
</evidence>
<proteinExistence type="predicted"/>
<protein>
    <submittedName>
        <fullName evidence="1">Uncharacterized protein</fullName>
    </submittedName>
</protein>
<name>A0ABD3A274_9GENT</name>
<dbReference type="AlphaFoldDB" id="A0ABD3A274"/>
<gene>
    <name evidence="1" type="ORF">ACH5RR_012997</name>
</gene>
<reference evidence="1 2" key="1">
    <citation type="submission" date="2024-11" db="EMBL/GenBank/DDBJ databases">
        <title>A near-complete genome assembly of Cinchona calisaya.</title>
        <authorList>
            <person name="Lian D.C."/>
            <person name="Zhao X.W."/>
            <person name="Wei L."/>
        </authorList>
    </citation>
    <scope>NUCLEOTIDE SEQUENCE [LARGE SCALE GENOMIC DNA]</scope>
    <source>
        <tissue evidence="1">Nenye</tissue>
    </source>
</reference>
<sequence length="152" mass="16460">MAAKLSLGCDAVVHTSIKPLESLPRTTSIAIGSQAVGYKCIHAVISDVEYEKNEECVSRRSVYYCHAEEVAISNGFKPIIMSIRFMIVSGKNRALTCFGRFAANNIKSCVNPTHGFWDVSHVASKCAINAFIPLNLEESNLSYNSGNSALAA</sequence>
<accession>A0ABD3A274</accession>